<dbReference type="OrthoDB" id="1768994at2"/>
<keyword evidence="3 6" id="KW-0732">Signal</keyword>
<reference evidence="8 9" key="1">
    <citation type="submission" date="2010-12" db="EMBL/GenBank/DDBJ databases">
        <authorList>
            <person name="Muzny D."/>
            <person name="Qin X."/>
            <person name="Deng J."/>
            <person name="Jiang H."/>
            <person name="Liu Y."/>
            <person name="Qu J."/>
            <person name="Song X.-Z."/>
            <person name="Zhang L."/>
            <person name="Thornton R."/>
            <person name="Coyle M."/>
            <person name="Francisco L."/>
            <person name="Jackson L."/>
            <person name="Javaid M."/>
            <person name="Korchina V."/>
            <person name="Kovar C."/>
            <person name="Mata R."/>
            <person name="Mathew T."/>
            <person name="Ngo R."/>
            <person name="Nguyen L."/>
            <person name="Nguyen N."/>
            <person name="Okwuonu G."/>
            <person name="Ongeri F."/>
            <person name="Pham C."/>
            <person name="Simmons D."/>
            <person name="Wilczek-Boney K."/>
            <person name="Hale W."/>
            <person name="Jakkamsetti A."/>
            <person name="Pham P."/>
            <person name="Ruth R."/>
            <person name="San Lucas F."/>
            <person name="Warren J."/>
            <person name="Zhang J."/>
            <person name="Zhao Z."/>
            <person name="Zhou C."/>
            <person name="Zhu D."/>
            <person name="Lee S."/>
            <person name="Bess C."/>
            <person name="Blankenburg K."/>
            <person name="Forbes L."/>
            <person name="Fu Q."/>
            <person name="Gubbala S."/>
            <person name="Hirani K."/>
            <person name="Jayaseelan J.C."/>
            <person name="Lara F."/>
            <person name="Munidasa M."/>
            <person name="Palculict T."/>
            <person name="Patil S."/>
            <person name="Pu L.-L."/>
            <person name="Saada N."/>
            <person name="Tang L."/>
            <person name="Weissenberger G."/>
            <person name="Zhu Y."/>
            <person name="Hemphill L."/>
            <person name="Shang Y."/>
            <person name="Youmans B."/>
            <person name="Ayvaz T."/>
            <person name="Ross M."/>
            <person name="Santibanez J."/>
            <person name="Aqrawi P."/>
            <person name="Gross S."/>
            <person name="Joshi V."/>
            <person name="Fowler G."/>
            <person name="Nazareth L."/>
            <person name="Reid J."/>
            <person name="Worley K."/>
            <person name="Petrosino J."/>
            <person name="Highlander S."/>
            <person name="Gibbs R."/>
        </authorList>
    </citation>
    <scope>NUCLEOTIDE SEQUENCE [LARGE SCALE GENOMIC DNA]</scope>
    <source>
        <strain evidence="8 9">ATCC 23263</strain>
    </source>
</reference>
<dbReference type="InterPro" id="IPR026466">
    <property type="entry name" value="Fim_isopep_form_D2_dom"/>
</dbReference>
<dbReference type="PROSITE" id="PS50847">
    <property type="entry name" value="GRAM_POS_ANCHORING"/>
    <property type="match status" value="1"/>
</dbReference>
<comment type="caution">
    <text evidence="8">The sequence shown here is derived from an EMBL/GenBank/DDBJ whole genome shotgun (WGS) entry which is preliminary data.</text>
</comment>
<dbReference type="Gene3D" id="2.60.40.740">
    <property type="match status" value="1"/>
</dbReference>
<organism evidence="8 9">
    <name type="scientific">Pseudoramibacter alactolyticus ATCC 23263</name>
    <dbReference type="NCBI Taxonomy" id="887929"/>
    <lineage>
        <taxon>Bacteria</taxon>
        <taxon>Bacillati</taxon>
        <taxon>Bacillota</taxon>
        <taxon>Clostridia</taxon>
        <taxon>Eubacteriales</taxon>
        <taxon>Eubacteriaceae</taxon>
        <taxon>Pseudoramibacter</taxon>
    </lineage>
</organism>
<dbReference type="STRING" id="887929.HMP0721_1662"/>
<dbReference type="eggNOG" id="COG4932">
    <property type="taxonomic scope" value="Bacteria"/>
</dbReference>
<evidence type="ECO:0000256" key="4">
    <source>
        <dbReference type="ARBA" id="ARBA00023088"/>
    </source>
</evidence>
<dbReference type="EMBL" id="AEQN01000022">
    <property type="protein sequence ID" value="EFV01281.1"/>
    <property type="molecule type" value="Genomic_DNA"/>
</dbReference>
<keyword evidence="9" id="KW-1185">Reference proteome</keyword>
<proteinExistence type="predicted"/>
<dbReference type="InterPro" id="IPR013783">
    <property type="entry name" value="Ig-like_fold"/>
</dbReference>
<feature type="transmembrane region" description="Helical" evidence="5">
    <location>
        <begin position="498"/>
        <end position="519"/>
    </location>
</feature>
<evidence type="ECO:0000256" key="2">
    <source>
        <dbReference type="ARBA" id="ARBA00022525"/>
    </source>
</evidence>
<dbReference type="Gene3D" id="2.60.40.10">
    <property type="entry name" value="Immunoglobulins"/>
    <property type="match status" value="1"/>
</dbReference>
<evidence type="ECO:0000256" key="6">
    <source>
        <dbReference type="SAM" id="SignalP"/>
    </source>
</evidence>
<dbReference type="Pfam" id="PF18002">
    <property type="entry name" value="T6_Ig_like"/>
    <property type="match status" value="1"/>
</dbReference>
<evidence type="ECO:0000256" key="3">
    <source>
        <dbReference type="ARBA" id="ARBA00022729"/>
    </source>
</evidence>
<dbReference type="InterPro" id="IPR041184">
    <property type="entry name" value="T6_Ig-like"/>
</dbReference>
<dbReference type="AlphaFoldDB" id="E6MHV7"/>
<dbReference type="NCBIfam" id="TIGR01167">
    <property type="entry name" value="LPXTG_anchor"/>
    <property type="match status" value="1"/>
</dbReference>
<accession>E6MHV7</accession>
<protein>
    <submittedName>
        <fullName evidence="8">LPXTG-motif cell wall anchor domain protein</fullName>
    </submittedName>
</protein>
<dbReference type="Pfam" id="PF17802">
    <property type="entry name" value="SpaA"/>
    <property type="match status" value="1"/>
</dbReference>
<keyword evidence="5" id="KW-1133">Transmembrane helix</keyword>
<keyword evidence="5" id="KW-0472">Membrane</keyword>
<evidence type="ECO:0000259" key="7">
    <source>
        <dbReference type="PROSITE" id="PS50847"/>
    </source>
</evidence>
<keyword evidence="1" id="KW-0134">Cell wall</keyword>
<evidence type="ECO:0000313" key="8">
    <source>
        <dbReference type="EMBL" id="EFV01281.1"/>
    </source>
</evidence>
<evidence type="ECO:0000313" key="9">
    <source>
        <dbReference type="Proteomes" id="UP000004754"/>
    </source>
</evidence>
<sequence length="529" mass="55774">MQNIKRNTSAILIALVMMLAMAVPAFAAEVTGTITVKGVESGVTVQAYKIVKAEYSNGEFVKYSEVKAGSIADKTTFKPTAAEIKDLVAAANAGDLGTPIDLTASGSDYSKSGVDAGEYLVLVKGVGSGSPVAVYNPMLVSVNVKGDSHDGTVTAGKDEHLYGDANAYAKKSEPSITKKIVDSSKEDKGDTAAIGDTVKFEIGTTIPSYAGNYTNPKFTVSDTVKEGLEGIDDVVVKAGSDTLTKDTDYTLTNNGTSFTVDFKADYISAHGNQAITITYNAKLGNNAVVNFDPNDNTAKVTYSNSPSTTKDSDEVITHHYTFEINGKLSGKEPWNEKRTQEVIKVDDKGNKTVISTSEITSETKYGDANALAGAQFAIYKQGADGHKTGNALMTATSDSTGRLIGFKGLDAGKYVIVETKAPDGYALNETEIPAEITADIDAATGLLKSYKVTINGNASEYTATYTGTTVTTIDKGTENKTTLIENKTIGTLPNTGAMGTYIFTAIGVAIIAIAAGLYFSKKRKNHQSE</sequence>
<dbReference type="InterPro" id="IPR041033">
    <property type="entry name" value="SpaA_PFL_dom_1"/>
</dbReference>
<dbReference type="Pfam" id="PF00746">
    <property type="entry name" value="Gram_pos_anchor"/>
    <property type="match status" value="1"/>
</dbReference>
<dbReference type="InterPro" id="IPR019931">
    <property type="entry name" value="LPXTG_anchor"/>
</dbReference>
<keyword evidence="4" id="KW-0572">Peptidoglycan-anchor</keyword>
<feature type="chain" id="PRO_5003208431" evidence="6">
    <location>
        <begin position="28"/>
        <end position="529"/>
    </location>
</feature>
<feature type="signal peptide" evidence="6">
    <location>
        <begin position="1"/>
        <end position="27"/>
    </location>
</feature>
<keyword evidence="2" id="KW-0964">Secreted</keyword>
<evidence type="ECO:0000256" key="1">
    <source>
        <dbReference type="ARBA" id="ARBA00022512"/>
    </source>
</evidence>
<keyword evidence="5" id="KW-0812">Transmembrane</keyword>
<dbReference type="NCBIfam" id="TIGR04226">
    <property type="entry name" value="RrgB_K2N_iso_D2"/>
    <property type="match status" value="1"/>
</dbReference>
<dbReference type="RefSeq" id="WP_006599084.1">
    <property type="nucleotide sequence ID" value="NZ_GL622359.1"/>
</dbReference>
<dbReference type="InterPro" id="IPR032334">
    <property type="entry name" value="GramPos_pilinBB"/>
</dbReference>
<name>E6MHV7_9FIRM</name>
<dbReference type="Pfam" id="PF16569">
    <property type="entry name" value="GramPos_pilinBB"/>
    <property type="match status" value="1"/>
</dbReference>
<dbReference type="Proteomes" id="UP000004754">
    <property type="component" value="Unassembled WGS sequence"/>
</dbReference>
<feature type="domain" description="Gram-positive cocci surface proteins LPxTG" evidence="7">
    <location>
        <begin position="492"/>
        <end position="529"/>
    </location>
</feature>
<gene>
    <name evidence="8" type="ORF">HMP0721_1662</name>
</gene>
<dbReference type="HOGENOM" id="CLU_028873_3_0_9"/>
<evidence type="ECO:0000256" key="5">
    <source>
        <dbReference type="SAM" id="Phobius"/>
    </source>
</evidence>